<dbReference type="InterPro" id="IPR040100">
    <property type="entry name" value="RNF208_RING-HC"/>
</dbReference>
<name>A0A8J6G8W7_MICOH</name>
<keyword evidence="4" id="KW-0862">Zinc</keyword>
<keyword evidence="3 6" id="KW-0863">Zinc-finger</keyword>
<dbReference type="InterPro" id="IPR001841">
    <property type="entry name" value="Znf_RING"/>
</dbReference>
<organism evidence="9 10">
    <name type="scientific">Microtus ochrogaster</name>
    <name type="common">Prairie vole</name>
    <dbReference type="NCBI Taxonomy" id="79684"/>
    <lineage>
        <taxon>Eukaryota</taxon>
        <taxon>Metazoa</taxon>
        <taxon>Chordata</taxon>
        <taxon>Craniata</taxon>
        <taxon>Vertebrata</taxon>
        <taxon>Euteleostomi</taxon>
        <taxon>Mammalia</taxon>
        <taxon>Eutheria</taxon>
        <taxon>Euarchontoglires</taxon>
        <taxon>Glires</taxon>
        <taxon>Rodentia</taxon>
        <taxon>Myomorpha</taxon>
        <taxon>Muroidea</taxon>
        <taxon>Cricetidae</taxon>
        <taxon>Arvicolinae</taxon>
        <taxon>Microtus</taxon>
    </lineage>
</organism>
<dbReference type="PROSITE" id="PS00518">
    <property type="entry name" value="ZF_RING_1"/>
    <property type="match status" value="1"/>
</dbReference>
<evidence type="ECO:0000256" key="7">
    <source>
        <dbReference type="SAM" id="MobiDB-lite"/>
    </source>
</evidence>
<keyword evidence="1" id="KW-0597">Phosphoprotein</keyword>
<dbReference type="Proteomes" id="UP000710432">
    <property type="component" value="Unassembled WGS sequence"/>
</dbReference>
<evidence type="ECO:0000313" key="9">
    <source>
        <dbReference type="EMBL" id="KAH0506910.1"/>
    </source>
</evidence>
<dbReference type="InterPro" id="IPR051435">
    <property type="entry name" value="RING_finger_E3_ubiq-ligases"/>
</dbReference>
<dbReference type="PROSITE" id="PS50089">
    <property type="entry name" value="ZF_RING_2"/>
    <property type="match status" value="1"/>
</dbReference>
<proteinExistence type="predicted"/>
<feature type="compositionally biased region" description="Pro residues" evidence="7">
    <location>
        <begin position="123"/>
        <end position="136"/>
    </location>
</feature>
<reference evidence="9" key="1">
    <citation type="submission" date="2020-03" db="EMBL/GenBank/DDBJ databases">
        <title>Studies in the Genomics of Life Span.</title>
        <authorList>
            <person name="Glass D."/>
        </authorList>
    </citation>
    <scope>NUCLEOTIDE SEQUENCE</scope>
    <source>
        <strain evidence="9">LTLLF</strain>
        <tissue evidence="9">Muscle</tissue>
    </source>
</reference>
<dbReference type="CDD" id="cd16559">
    <property type="entry name" value="RING-HC_RNF208"/>
    <property type="match status" value="1"/>
</dbReference>
<dbReference type="PANTHER" id="PTHR22791:SF3">
    <property type="entry name" value="RING FINGER PROTEIN 208"/>
    <property type="match status" value="1"/>
</dbReference>
<gene>
    <name evidence="9" type="ORF">LTLLF_171285</name>
</gene>
<dbReference type="GO" id="GO:0008270">
    <property type="term" value="F:zinc ion binding"/>
    <property type="evidence" value="ECO:0007669"/>
    <property type="project" value="UniProtKB-KW"/>
</dbReference>
<comment type="caution">
    <text evidence="9">The sequence shown here is derived from an EMBL/GenBank/DDBJ whole genome shotgun (WGS) entry which is preliminary data.</text>
</comment>
<dbReference type="InterPro" id="IPR013083">
    <property type="entry name" value="Znf_RING/FYVE/PHD"/>
</dbReference>
<protein>
    <recommendedName>
        <fullName evidence="5">RING finger protein 208</fullName>
    </recommendedName>
</protein>
<dbReference type="Gene3D" id="3.30.40.10">
    <property type="entry name" value="Zinc/RING finger domain, C3HC4 (zinc finger)"/>
    <property type="match status" value="1"/>
</dbReference>
<feature type="domain" description="RING-type" evidence="8">
    <location>
        <begin position="292"/>
        <end position="339"/>
    </location>
</feature>
<feature type="region of interest" description="Disordered" evidence="7">
    <location>
        <begin position="94"/>
        <end position="154"/>
    </location>
</feature>
<accession>A0A8J6G8W7</accession>
<feature type="region of interest" description="Disordered" evidence="7">
    <location>
        <begin position="231"/>
        <end position="251"/>
    </location>
</feature>
<dbReference type="EMBL" id="JAATJU010023844">
    <property type="protein sequence ID" value="KAH0506910.1"/>
    <property type="molecule type" value="Genomic_DNA"/>
</dbReference>
<evidence type="ECO:0000256" key="6">
    <source>
        <dbReference type="PROSITE-ProRule" id="PRU00175"/>
    </source>
</evidence>
<dbReference type="AlphaFoldDB" id="A0A8J6G8W7"/>
<evidence type="ECO:0000256" key="1">
    <source>
        <dbReference type="ARBA" id="ARBA00022553"/>
    </source>
</evidence>
<dbReference type="GO" id="GO:0061630">
    <property type="term" value="F:ubiquitin protein ligase activity"/>
    <property type="evidence" value="ECO:0007669"/>
    <property type="project" value="TreeGrafter"/>
</dbReference>
<evidence type="ECO:0000256" key="3">
    <source>
        <dbReference type="ARBA" id="ARBA00022771"/>
    </source>
</evidence>
<dbReference type="InterPro" id="IPR017907">
    <property type="entry name" value="Znf_RING_CS"/>
</dbReference>
<evidence type="ECO:0000259" key="8">
    <source>
        <dbReference type="PROSITE" id="PS50089"/>
    </source>
</evidence>
<keyword evidence="2" id="KW-0479">Metal-binding</keyword>
<dbReference type="GO" id="GO:0016567">
    <property type="term" value="P:protein ubiquitination"/>
    <property type="evidence" value="ECO:0007669"/>
    <property type="project" value="TreeGrafter"/>
</dbReference>
<evidence type="ECO:0000256" key="4">
    <source>
        <dbReference type="ARBA" id="ARBA00022833"/>
    </source>
</evidence>
<evidence type="ECO:0000256" key="5">
    <source>
        <dbReference type="ARBA" id="ARBA00074600"/>
    </source>
</evidence>
<dbReference type="PANTHER" id="PTHR22791">
    <property type="entry name" value="RING-TYPE DOMAIN-CONTAINING PROTEIN"/>
    <property type="match status" value="1"/>
</dbReference>
<evidence type="ECO:0000256" key="2">
    <source>
        <dbReference type="ARBA" id="ARBA00022723"/>
    </source>
</evidence>
<sequence length="410" mass="43631">MRKPGRGAQWKLNSPEAFALQGFPKDPLGPGAGLSIAVAAEPAAQVLRQSGIRLAAFPGRPVLEPWGPPSPCLPRCPGPGTADLCCRRRPLHAPLPASADRDPGPRSNRGPHQAWQDQDAAPSLPPRPHPTPPPVPTSGLTVESRMPADPGPEVGSGWPGLLMSCLKGPHVILKMEAMKIVHPEKFPELPAATPCFPPAPRPTPTLAPKRAWPSDTEIIVNQACGGDMPTLEGAPHTPPLPRRPRKGSSELGFPRVAPVDEVIVNQYVIRPGPTASAPSSSGPVIAGEPLECPTCGHTYNVTQRRPRVLSCLHSVCEQCLQILYESCPKYKFISCPTCHRETVLFTDYGLAALAVNTSILSRLPPEALTAPSGGQWGGESEGSCYQTFRQYCGAACTCHVRNPLSACSIM</sequence>
<dbReference type="SUPFAM" id="SSF57850">
    <property type="entry name" value="RING/U-box"/>
    <property type="match status" value="1"/>
</dbReference>
<evidence type="ECO:0000313" key="10">
    <source>
        <dbReference type="Proteomes" id="UP000710432"/>
    </source>
</evidence>
<dbReference type="FunFam" id="3.30.40.10:FF:000403">
    <property type="entry name" value="RING finger protein 208"/>
    <property type="match status" value="1"/>
</dbReference>